<dbReference type="Proteomes" id="UP001648503">
    <property type="component" value="Unassembled WGS sequence"/>
</dbReference>
<dbReference type="Gene3D" id="2.130.10.10">
    <property type="entry name" value="YVTN repeat-like/Quinoprotein amine dehydrogenase"/>
    <property type="match status" value="1"/>
</dbReference>
<keyword evidence="4" id="KW-0808">Transferase</keyword>
<evidence type="ECO:0000256" key="12">
    <source>
        <dbReference type="SAM" id="MobiDB-lite"/>
    </source>
</evidence>
<dbReference type="InterPro" id="IPR011009">
    <property type="entry name" value="Kinase-like_dom_sf"/>
</dbReference>
<feature type="chain" id="PRO_5047283972" description="non-specific serine/threonine protein kinase" evidence="13">
    <location>
        <begin position="32"/>
        <end position="1095"/>
    </location>
</feature>
<evidence type="ECO:0000256" key="7">
    <source>
        <dbReference type="ARBA" id="ARBA00022741"/>
    </source>
</evidence>
<dbReference type="InterPro" id="IPR038357">
    <property type="entry name" value="KEN_sf"/>
</dbReference>
<evidence type="ECO:0000256" key="9">
    <source>
        <dbReference type="ARBA" id="ARBA00022840"/>
    </source>
</evidence>
<dbReference type="SMART" id="SM00580">
    <property type="entry name" value="PUG"/>
    <property type="match status" value="1"/>
</dbReference>
<evidence type="ECO:0000259" key="14">
    <source>
        <dbReference type="PROSITE" id="PS50011"/>
    </source>
</evidence>
<evidence type="ECO:0000256" key="6">
    <source>
        <dbReference type="ARBA" id="ARBA00022729"/>
    </source>
</evidence>
<protein>
    <recommendedName>
        <fullName evidence="2">non-specific serine/threonine protein kinase</fullName>
        <ecNumber evidence="2">2.7.11.1</ecNumber>
    </recommendedName>
</protein>
<dbReference type="InterPro" id="IPR008271">
    <property type="entry name" value="Ser/Thr_kinase_AS"/>
</dbReference>
<dbReference type="InterPro" id="IPR000719">
    <property type="entry name" value="Prot_kinase_dom"/>
</dbReference>
<dbReference type="Gene3D" id="3.30.200.20">
    <property type="entry name" value="Phosphorylase Kinase, domain 1"/>
    <property type="match status" value="1"/>
</dbReference>
<keyword evidence="17" id="KW-1185">Reference proteome</keyword>
<dbReference type="PANTHER" id="PTHR13954">
    <property type="entry name" value="IRE1-RELATED"/>
    <property type="match status" value="1"/>
</dbReference>
<evidence type="ECO:0000259" key="15">
    <source>
        <dbReference type="PROSITE" id="PS51392"/>
    </source>
</evidence>
<evidence type="ECO:0000256" key="5">
    <source>
        <dbReference type="ARBA" id="ARBA00022692"/>
    </source>
</evidence>
<keyword evidence="11" id="KW-0472">Membrane</keyword>
<keyword evidence="5" id="KW-0812">Transmembrane</keyword>
<evidence type="ECO:0000313" key="17">
    <source>
        <dbReference type="Proteomes" id="UP001648503"/>
    </source>
</evidence>
<evidence type="ECO:0000256" key="4">
    <source>
        <dbReference type="ARBA" id="ARBA00022679"/>
    </source>
</evidence>
<evidence type="ECO:0000256" key="8">
    <source>
        <dbReference type="ARBA" id="ARBA00022777"/>
    </source>
</evidence>
<feature type="compositionally biased region" description="Basic residues" evidence="12">
    <location>
        <begin position="579"/>
        <end position="594"/>
    </location>
</feature>
<proteinExistence type="predicted"/>
<feature type="domain" description="KEN" evidence="15">
    <location>
        <begin position="961"/>
        <end position="1094"/>
    </location>
</feature>
<dbReference type="EC" id="2.7.11.1" evidence="2"/>
<gene>
    <name evidence="16" type="ORF">BASA50_002060</name>
</gene>
<dbReference type="SUPFAM" id="SSF56112">
    <property type="entry name" value="Protein kinase-like (PK-like)"/>
    <property type="match status" value="1"/>
</dbReference>
<evidence type="ECO:0000256" key="11">
    <source>
        <dbReference type="ARBA" id="ARBA00023136"/>
    </source>
</evidence>
<keyword evidence="6 13" id="KW-0732">Signal</keyword>
<dbReference type="PROSITE" id="PS51392">
    <property type="entry name" value="KEN"/>
    <property type="match status" value="1"/>
</dbReference>
<evidence type="ECO:0000256" key="10">
    <source>
        <dbReference type="ARBA" id="ARBA00022989"/>
    </source>
</evidence>
<keyword evidence="9" id="KW-0067">ATP-binding</keyword>
<accession>A0ABQ8FM96</accession>
<comment type="caution">
    <text evidence="16">The sequence shown here is derived from an EMBL/GenBank/DDBJ whole genome shotgun (WGS) entry which is preliminary data.</text>
</comment>
<dbReference type="Gene3D" id="1.20.1440.180">
    <property type="entry name" value="KEN domain"/>
    <property type="match status" value="1"/>
</dbReference>
<dbReference type="InterPro" id="IPR018391">
    <property type="entry name" value="PQQ_b-propeller_rpt"/>
</dbReference>
<feature type="region of interest" description="Disordered" evidence="12">
    <location>
        <begin position="373"/>
        <end position="409"/>
    </location>
</feature>
<sequence>MLTLSRSLLSSVATLLPLLLLLLLLPQSLLGITIPSELSTTHIHSQDAPLASPVPAGRILNNPAASDLIIIATYDGEMHGMQRSTGKLLWTTPAEWGPLINIVTTTSNPVWEPIRHLADSDTNNSPGESAVPAQKQPDDPTLGHSPATQGRGGTYNNPHAIQDPAPGGDFTIEASGNGDMFLFSRGDGVEKFRLSIKDVVDQRPSFVYRSYAFTSKKESQIVVLDPKTGKILQTFDSQASHHIMSKGVPSNSLYMTRIKYTLSIFDQRTLRMLGNISFSECIAASLSNHEEQPDSFDDSLQEDTSKTMVRIQSGSDGTFSIEDGEHDRIETKFKSPTAFVFQVKTDSVRKPHLSKIDFPSSFYGDSHMKLDPAGSTAISGSSSSGSGSTENLPDLLSESRPEKQLQQISDTPYVIGIDSKSEEAKCTPGSNLHHCQTTPLNTTKDNSVLGMYGGVMFAICLTVVAGLGVIGYILPNHTNTNDISLSVIHSPPTPTNGLDIEQLEAPFKSTRIQDLDSQSTDKTGVGIQDHAGMYVQNDTSVYPDQSHSANFISDQTDGVDASQLHTSLTKHDSGVGKSQTKKSKGRKKGGRIKSTKSTVDSDANITNSENSDSIHFHMNGSTRSSVLGDGSSSSSHSSVSVSSKPFVRTNPASLQLLSVTDTVLGFGSHGTVVYKGFFEGMDVAIKRLLLDFYEVADHEVKILQESDHHPNIVRYYCREECDGFMYMALELCICTLQDIIERRENSIFDSLRRKLKSKHMIREIMAGVYHLHSMKIVHRDLKPQNILIGKPSSKKNLIPRVLISDFGLGKRLADDQSSFHHTVGFGGGTVGWRAPECLLSLANQAAVSSGQTTLSGGTGDGSDSMSNGSSHAELVRITRSMDIFSCGCIIYYILTDGGHPFGDKFSREMNVLRGNYRLDGLDALKQDSMLAKDLIKRMIAKDPKKRLDSSATLHHPYFWTPSQRLLFIQDVSDRFEIESKDPPSALVKHLERGAVKVTAGDWTRRFSREVMEEIRRHRKYDGTSVQDLLRAIRNKKHHYQELSASARKSLGAIPDGFMANIEDKFPGLLLHCFGVVADSKVLRGERTLGDYLHFG</sequence>
<name>A0ABQ8FM96_9FUNG</name>
<dbReference type="InterPro" id="IPR015943">
    <property type="entry name" value="WD40/YVTN_repeat-like_dom_sf"/>
</dbReference>
<dbReference type="InterPro" id="IPR010513">
    <property type="entry name" value="KEN_dom"/>
</dbReference>
<dbReference type="PROSITE" id="PS50011">
    <property type="entry name" value="PROTEIN_KINASE_DOM"/>
    <property type="match status" value="1"/>
</dbReference>
<dbReference type="PANTHER" id="PTHR13954:SF6">
    <property type="entry name" value="NON-SPECIFIC SERINE_THREONINE PROTEIN KINASE"/>
    <property type="match status" value="1"/>
</dbReference>
<dbReference type="PROSITE" id="PS00108">
    <property type="entry name" value="PROTEIN_KINASE_ST"/>
    <property type="match status" value="1"/>
</dbReference>
<feature type="signal peptide" evidence="13">
    <location>
        <begin position="1"/>
        <end position="31"/>
    </location>
</feature>
<evidence type="ECO:0000256" key="13">
    <source>
        <dbReference type="SAM" id="SignalP"/>
    </source>
</evidence>
<evidence type="ECO:0000256" key="3">
    <source>
        <dbReference type="ARBA" id="ARBA00022527"/>
    </source>
</evidence>
<organism evidence="16 17">
    <name type="scientific">Batrachochytrium salamandrivorans</name>
    <dbReference type="NCBI Taxonomy" id="1357716"/>
    <lineage>
        <taxon>Eukaryota</taxon>
        <taxon>Fungi</taxon>
        <taxon>Fungi incertae sedis</taxon>
        <taxon>Chytridiomycota</taxon>
        <taxon>Chytridiomycota incertae sedis</taxon>
        <taxon>Chytridiomycetes</taxon>
        <taxon>Rhizophydiales</taxon>
        <taxon>Rhizophydiales incertae sedis</taxon>
        <taxon>Batrachochytrium</taxon>
    </lineage>
</organism>
<feature type="region of interest" description="Disordered" evidence="12">
    <location>
        <begin position="116"/>
        <end position="170"/>
    </location>
</feature>
<evidence type="ECO:0000256" key="2">
    <source>
        <dbReference type="ARBA" id="ARBA00012513"/>
    </source>
</evidence>
<dbReference type="Pfam" id="PF06479">
    <property type="entry name" value="Ribonuc_2-5A"/>
    <property type="match status" value="1"/>
</dbReference>
<keyword evidence="7" id="KW-0547">Nucleotide-binding</keyword>
<dbReference type="SMART" id="SM00564">
    <property type="entry name" value="PQQ"/>
    <property type="match status" value="2"/>
</dbReference>
<reference evidence="16 17" key="1">
    <citation type="submission" date="2021-02" db="EMBL/GenBank/DDBJ databases">
        <title>Variation within the Batrachochytrium salamandrivorans European outbreak.</title>
        <authorList>
            <person name="Kelly M."/>
            <person name="Pasmans F."/>
            <person name="Shea T.P."/>
            <person name="Munoz J.F."/>
            <person name="Carranza S."/>
            <person name="Cuomo C.A."/>
            <person name="Martel A."/>
        </authorList>
    </citation>
    <scope>NUCLEOTIDE SEQUENCE [LARGE SCALE GENOMIC DNA]</scope>
    <source>
        <strain evidence="16 17">AMFP18/2</strain>
    </source>
</reference>
<dbReference type="Gene3D" id="1.10.510.10">
    <property type="entry name" value="Transferase(Phosphotransferase) domain 1"/>
    <property type="match status" value="1"/>
</dbReference>
<feature type="compositionally biased region" description="Low complexity" evidence="12">
    <location>
        <begin position="379"/>
        <end position="388"/>
    </location>
</feature>
<keyword evidence="8" id="KW-0418">Kinase</keyword>
<dbReference type="SUPFAM" id="SSF50998">
    <property type="entry name" value="Quinoprotein alcohol dehydrogenase-like"/>
    <property type="match status" value="1"/>
</dbReference>
<feature type="compositionally biased region" description="Low complexity" evidence="12">
    <location>
        <begin position="621"/>
        <end position="643"/>
    </location>
</feature>
<dbReference type="InterPro" id="IPR045133">
    <property type="entry name" value="IRE1/2-like"/>
</dbReference>
<evidence type="ECO:0000313" key="16">
    <source>
        <dbReference type="EMBL" id="KAH6600676.1"/>
    </source>
</evidence>
<dbReference type="EMBL" id="JAFCIX010000028">
    <property type="protein sequence ID" value="KAH6600676.1"/>
    <property type="molecule type" value="Genomic_DNA"/>
</dbReference>
<comment type="subcellular location">
    <subcellularLocation>
        <location evidence="1">Membrane</location>
        <topology evidence="1">Single-pass type I membrane protein</topology>
    </subcellularLocation>
</comment>
<feature type="domain" description="Protein kinase" evidence="14">
    <location>
        <begin position="658"/>
        <end position="958"/>
    </location>
</feature>
<feature type="region of interest" description="Disordered" evidence="12">
    <location>
        <begin position="567"/>
        <end position="644"/>
    </location>
</feature>
<keyword evidence="10" id="KW-1133">Transmembrane helix</keyword>
<feature type="compositionally biased region" description="Polar residues" evidence="12">
    <location>
        <begin position="600"/>
        <end position="613"/>
    </location>
</feature>
<keyword evidence="3" id="KW-0723">Serine/threonine-protein kinase</keyword>
<dbReference type="SMART" id="SM00220">
    <property type="entry name" value="S_TKc"/>
    <property type="match status" value="1"/>
</dbReference>
<dbReference type="InterPro" id="IPR011047">
    <property type="entry name" value="Quinoprotein_ADH-like_sf"/>
</dbReference>
<dbReference type="Pfam" id="PF00069">
    <property type="entry name" value="Pkinase"/>
    <property type="match status" value="2"/>
</dbReference>
<dbReference type="CDD" id="cd10422">
    <property type="entry name" value="RNase_Ire1"/>
    <property type="match status" value="1"/>
</dbReference>
<evidence type="ECO:0000256" key="1">
    <source>
        <dbReference type="ARBA" id="ARBA00004479"/>
    </source>
</evidence>